<keyword evidence="1" id="KW-0812">Transmembrane</keyword>
<reference evidence="2" key="1">
    <citation type="submission" date="2022-10" db="EMBL/GenBank/DDBJ databases">
        <title>The complete genomes of actinobacterial strains from the NBC collection.</title>
        <authorList>
            <person name="Joergensen T.S."/>
            <person name="Alvarez Arevalo M."/>
            <person name="Sterndorff E.B."/>
            <person name="Faurdal D."/>
            <person name="Vuksanovic O."/>
            <person name="Mourched A.-S."/>
            <person name="Charusanti P."/>
            <person name="Shaw S."/>
            <person name="Blin K."/>
            <person name="Weber T."/>
        </authorList>
    </citation>
    <scope>NUCLEOTIDE SEQUENCE</scope>
    <source>
        <strain evidence="2">NBC_01432</strain>
    </source>
</reference>
<protein>
    <submittedName>
        <fullName evidence="2">Uncharacterized protein</fullName>
    </submittedName>
</protein>
<accession>A0ABZ2AFX2</accession>
<dbReference type="GeneID" id="91339749"/>
<dbReference type="Proteomes" id="UP001432209">
    <property type="component" value="Chromosome"/>
</dbReference>
<evidence type="ECO:0000313" key="2">
    <source>
        <dbReference type="EMBL" id="WUX56986.1"/>
    </source>
</evidence>
<keyword evidence="1" id="KW-1133">Transmembrane helix</keyword>
<sequence length="228" mass="24564">MDGAGAGGEAGGSGADARTERGSRAARGLRAVVPIVCVLAIVALTAAVGRVWYGAPYRTADPAQAAERIQERSQRVYDLLRLPEPVAPARNFLDHRVCRDRGLRNVTGDPEPGVMAPEHRWGVDGVSEGVARPALDRLRERLTAQGWEHIHEREARGPGLVETGFRFEDPASGDTLDARWNSARGALFVDVRAPCARVPDALADASRDLFDRAPDRPFPDGTTVGTQE</sequence>
<organism evidence="2 3">
    <name type="scientific">Streptomyces niveus</name>
    <name type="common">Streptomyces spheroides</name>
    <dbReference type="NCBI Taxonomy" id="193462"/>
    <lineage>
        <taxon>Bacteria</taxon>
        <taxon>Bacillati</taxon>
        <taxon>Actinomycetota</taxon>
        <taxon>Actinomycetes</taxon>
        <taxon>Kitasatosporales</taxon>
        <taxon>Streptomycetaceae</taxon>
        <taxon>Streptomyces</taxon>
    </lineage>
</organism>
<dbReference type="EMBL" id="CP109495">
    <property type="protein sequence ID" value="WUX56986.1"/>
    <property type="molecule type" value="Genomic_DNA"/>
</dbReference>
<gene>
    <name evidence="2" type="ORF">OG442_38630</name>
</gene>
<name>A0ABZ2AFX2_STRNV</name>
<keyword evidence="3" id="KW-1185">Reference proteome</keyword>
<evidence type="ECO:0000256" key="1">
    <source>
        <dbReference type="SAM" id="Phobius"/>
    </source>
</evidence>
<keyword evidence="1" id="KW-0472">Membrane</keyword>
<dbReference type="RefSeq" id="WP_329081961.1">
    <property type="nucleotide sequence ID" value="NZ_CP109483.1"/>
</dbReference>
<feature type="transmembrane region" description="Helical" evidence="1">
    <location>
        <begin position="31"/>
        <end position="53"/>
    </location>
</feature>
<evidence type="ECO:0000313" key="3">
    <source>
        <dbReference type="Proteomes" id="UP001432209"/>
    </source>
</evidence>
<proteinExistence type="predicted"/>